<dbReference type="EMBL" id="JABFTP020000185">
    <property type="protein sequence ID" value="KAL3286790.1"/>
    <property type="molecule type" value="Genomic_DNA"/>
</dbReference>
<sequence>MLVIRICEIPIPSFYLFTSLLSALPDSGSSVKTPSSEAAQHLLQKASFPFLLYLIILVAYKTDLEFHQFWVFGQLESRKVRFGPSTFVLDFGRFLDV</sequence>
<gene>
    <name evidence="1" type="ORF">HHI36_001284</name>
</gene>
<name>A0ABD2P8I8_9CUCU</name>
<protein>
    <submittedName>
        <fullName evidence="1">Uncharacterized protein</fullName>
    </submittedName>
</protein>
<dbReference type="AlphaFoldDB" id="A0ABD2P8I8"/>
<organism evidence="1 2">
    <name type="scientific">Cryptolaemus montrouzieri</name>
    <dbReference type="NCBI Taxonomy" id="559131"/>
    <lineage>
        <taxon>Eukaryota</taxon>
        <taxon>Metazoa</taxon>
        <taxon>Ecdysozoa</taxon>
        <taxon>Arthropoda</taxon>
        <taxon>Hexapoda</taxon>
        <taxon>Insecta</taxon>
        <taxon>Pterygota</taxon>
        <taxon>Neoptera</taxon>
        <taxon>Endopterygota</taxon>
        <taxon>Coleoptera</taxon>
        <taxon>Polyphaga</taxon>
        <taxon>Cucujiformia</taxon>
        <taxon>Coccinelloidea</taxon>
        <taxon>Coccinellidae</taxon>
        <taxon>Scymninae</taxon>
        <taxon>Scymnini</taxon>
        <taxon>Cryptolaemus</taxon>
    </lineage>
</organism>
<proteinExistence type="predicted"/>
<keyword evidence="2" id="KW-1185">Reference proteome</keyword>
<accession>A0ABD2P8I8</accession>
<evidence type="ECO:0000313" key="1">
    <source>
        <dbReference type="EMBL" id="KAL3286790.1"/>
    </source>
</evidence>
<evidence type="ECO:0000313" key="2">
    <source>
        <dbReference type="Proteomes" id="UP001516400"/>
    </source>
</evidence>
<reference evidence="1 2" key="1">
    <citation type="journal article" date="2021" name="BMC Biol.">
        <title>Horizontally acquired antibacterial genes associated with adaptive radiation of ladybird beetles.</title>
        <authorList>
            <person name="Li H.S."/>
            <person name="Tang X.F."/>
            <person name="Huang Y.H."/>
            <person name="Xu Z.Y."/>
            <person name="Chen M.L."/>
            <person name="Du X.Y."/>
            <person name="Qiu B.Y."/>
            <person name="Chen P.T."/>
            <person name="Zhang W."/>
            <person name="Slipinski A."/>
            <person name="Escalona H.E."/>
            <person name="Waterhouse R.M."/>
            <person name="Zwick A."/>
            <person name="Pang H."/>
        </authorList>
    </citation>
    <scope>NUCLEOTIDE SEQUENCE [LARGE SCALE GENOMIC DNA]</scope>
    <source>
        <strain evidence="1">SYSU2018</strain>
    </source>
</reference>
<comment type="caution">
    <text evidence="1">The sequence shown here is derived from an EMBL/GenBank/DDBJ whole genome shotgun (WGS) entry which is preliminary data.</text>
</comment>
<dbReference type="Proteomes" id="UP001516400">
    <property type="component" value="Unassembled WGS sequence"/>
</dbReference>